<dbReference type="PANTHER" id="PTHR43425:SF2">
    <property type="entry name" value="OXYGEN-INSENSITIVE NADPH NITROREDUCTASE"/>
    <property type="match status" value="1"/>
</dbReference>
<accession>A0A3P3U4V7</accession>
<evidence type="ECO:0000313" key="8">
    <source>
        <dbReference type="Proteomes" id="UP000267017"/>
    </source>
</evidence>
<dbReference type="PANTHER" id="PTHR43425">
    <property type="entry name" value="OXYGEN-INSENSITIVE NADPH NITROREDUCTASE"/>
    <property type="match status" value="1"/>
</dbReference>
<sequence>MNKTNETISLLMAHRSIRKFSRQPVSREQVETIVAAGQMASTSSNVQAYTVIAVNDPERKKTLAALCGNQAYVEQCPVFLVWCGDLSRLKHTAERHLPAQETYEGAVENFIVATVDAALAAQNAAVAAESLGLGIVYIGGIRNQSAKVAELLGLPDLVYPLFGMCLGVPDQEPGQRPRLPQEAVLHWNGYDVSREEEHVAAYDETMSKYLRERTGGAKDTPWSVLMAEKLAQPSRLHLREFLRERGFELK</sequence>
<keyword evidence="2 5" id="KW-0285">Flavoprotein</keyword>
<gene>
    <name evidence="7" type="ORF">EHV15_12240</name>
</gene>
<dbReference type="InterPro" id="IPR016446">
    <property type="entry name" value="Flavin_OxRdtase_Frp"/>
</dbReference>
<dbReference type="SUPFAM" id="SSF55469">
    <property type="entry name" value="FMN-dependent nitroreductase-like"/>
    <property type="match status" value="1"/>
</dbReference>
<proteinExistence type="inferred from homology"/>
<keyword evidence="4 5" id="KW-0560">Oxidoreductase</keyword>
<reference evidence="7 8" key="1">
    <citation type="submission" date="2018-11" db="EMBL/GenBank/DDBJ databases">
        <title>Genome sequencing of Paenibacillus sp. KCOM 3021 (= ChDC PVNT-B20).</title>
        <authorList>
            <person name="Kook J.-K."/>
            <person name="Park S.-N."/>
            <person name="Lim Y.K."/>
        </authorList>
    </citation>
    <scope>NUCLEOTIDE SEQUENCE [LARGE SCALE GENOMIC DNA]</scope>
    <source>
        <strain evidence="7 8">KCOM 3021</strain>
    </source>
</reference>
<evidence type="ECO:0000259" key="6">
    <source>
        <dbReference type="Pfam" id="PF00881"/>
    </source>
</evidence>
<evidence type="ECO:0000256" key="2">
    <source>
        <dbReference type="ARBA" id="ARBA00022630"/>
    </source>
</evidence>
<dbReference type="EMBL" id="RRCN01000001">
    <property type="protein sequence ID" value="RRJ63613.1"/>
    <property type="molecule type" value="Genomic_DNA"/>
</dbReference>
<comment type="caution">
    <text evidence="7">The sequence shown here is derived from an EMBL/GenBank/DDBJ whole genome shotgun (WGS) entry which is preliminary data.</text>
</comment>
<protein>
    <submittedName>
        <fullName evidence="7">Oxygen-insensitive NADPH nitroreductase</fullName>
        <ecNumber evidence="7">1.5.1.38</ecNumber>
    </submittedName>
</protein>
<comment type="similarity">
    <text evidence="1 5">Belongs to the flavin oxidoreductase frp family.</text>
</comment>
<evidence type="ECO:0000256" key="1">
    <source>
        <dbReference type="ARBA" id="ARBA00008366"/>
    </source>
</evidence>
<dbReference type="Pfam" id="PF00881">
    <property type="entry name" value="Nitroreductase"/>
    <property type="match status" value="1"/>
</dbReference>
<dbReference type="InterPro" id="IPR000415">
    <property type="entry name" value="Nitroreductase-like"/>
</dbReference>
<dbReference type="AlphaFoldDB" id="A0A3P3U4V7"/>
<evidence type="ECO:0000256" key="4">
    <source>
        <dbReference type="ARBA" id="ARBA00023002"/>
    </source>
</evidence>
<keyword evidence="8" id="KW-1185">Reference proteome</keyword>
<dbReference type="EC" id="1.5.1.38" evidence="7"/>
<dbReference type="PIRSF" id="PIRSF005426">
    <property type="entry name" value="Frp"/>
    <property type="match status" value="1"/>
</dbReference>
<dbReference type="Gene3D" id="3.40.109.10">
    <property type="entry name" value="NADH Oxidase"/>
    <property type="match status" value="1"/>
</dbReference>
<evidence type="ECO:0000313" key="7">
    <source>
        <dbReference type="EMBL" id="RRJ63613.1"/>
    </source>
</evidence>
<dbReference type="Proteomes" id="UP000267017">
    <property type="component" value="Unassembled WGS sequence"/>
</dbReference>
<name>A0A3P3U4V7_9BACL</name>
<keyword evidence="5" id="KW-0521">NADP</keyword>
<dbReference type="NCBIfam" id="NF008033">
    <property type="entry name" value="PRK10765.1"/>
    <property type="match status" value="1"/>
</dbReference>
<organism evidence="7 8">
    <name type="scientific">Paenibacillus oralis</name>
    <dbReference type="NCBI Taxonomy" id="2490856"/>
    <lineage>
        <taxon>Bacteria</taxon>
        <taxon>Bacillati</taxon>
        <taxon>Bacillota</taxon>
        <taxon>Bacilli</taxon>
        <taxon>Bacillales</taxon>
        <taxon>Paenibacillaceae</taxon>
        <taxon>Paenibacillus</taxon>
    </lineage>
</organism>
<evidence type="ECO:0000256" key="3">
    <source>
        <dbReference type="ARBA" id="ARBA00022643"/>
    </source>
</evidence>
<dbReference type="GO" id="GO:0052873">
    <property type="term" value="F:FMN reductase (NADPH) activity"/>
    <property type="evidence" value="ECO:0007669"/>
    <property type="project" value="UniProtKB-EC"/>
</dbReference>
<evidence type="ECO:0000256" key="5">
    <source>
        <dbReference type="PIRNR" id="PIRNR005426"/>
    </source>
</evidence>
<keyword evidence="3 5" id="KW-0288">FMN</keyword>
<dbReference type="RefSeq" id="WP_128631447.1">
    <property type="nucleotide sequence ID" value="NZ_RRCN01000001.1"/>
</dbReference>
<feature type="domain" description="Nitroreductase" evidence="6">
    <location>
        <begin position="12"/>
        <end position="167"/>
    </location>
</feature>
<dbReference type="InterPro" id="IPR029479">
    <property type="entry name" value="Nitroreductase"/>
</dbReference>
<dbReference type="CDD" id="cd02146">
    <property type="entry name" value="NfsA-like"/>
    <property type="match status" value="1"/>
</dbReference>
<dbReference type="OrthoDB" id="9775805at2"/>